<keyword evidence="10 16" id="KW-1133">Transmembrane helix</keyword>
<evidence type="ECO:0000256" key="16">
    <source>
        <dbReference type="SAM" id="Phobius"/>
    </source>
</evidence>
<evidence type="ECO:0000256" key="7">
    <source>
        <dbReference type="ARBA" id="ARBA00022692"/>
    </source>
</evidence>
<keyword evidence="11" id="KW-0496">Mitochondrion</keyword>
<name>A0A9N9T1Y8_DIABA</name>
<evidence type="ECO:0000256" key="11">
    <source>
        <dbReference type="ARBA" id="ARBA00023128"/>
    </source>
</evidence>
<feature type="transmembrane region" description="Helical" evidence="16">
    <location>
        <begin position="6"/>
        <end position="31"/>
    </location>
</feature>
<dbReference type="Pfam" id="PF15879">
    <property type="entry name" value="MWFE"/>
    <property type="match status" value="1"/>
</dbReference>
<dbReference type="Proteomes" id="UP001153709">
    <property type="component" value="Chromosome 4"/>
</dbReference>
<proteinExistence type="inferred from homology"/>
<accession>A0A9N9T1Y8</accession>
<evidence type="ECO:0000256" key="13">
    <source>
        <dbReference type="ARBA" id="ARBA00029847"/>
    </source>
</evidence>
<evidence type="ECO:0000256" key="6">
    <source>
        <dbReference type="ARBA" id="ARBA00022660"/>
    </source>
</evidence>
<dbReference type="EMBL" id="OU898279">
    <property type="protein sequence ID" value="CAG9833975.1"/>
    <property type="molecule type" value="Genomic_DNA"/>
</dbReference>
<evidence type="ECO:0000256" key="9">
    <source>
        <dbReference type="ARBA" id="ARBA00022982"/>
    </source>
</evidence>
<evidence type="ECO:0000313" key="18">
    <source>
        <dbReference type="Proteomes" id="UP001153709"/>
    </source>
</evidence>
<dbReference type="AlphaFoldDB" id="A0A9N9T1Y8"/>
<evidence type="ECO:0000313" key="17">
    <source>
        <dbReference type="EMBL" id="CAG9833975.1"/>
    </source>
</evidence>
<evidence type="ECO:0000256" key="2">
    <source>
        <dbReference type="ARBA" id="ARBA00004298"/>
    </source>
</evidence>
<evidence type="ECO:0000256" key="4">
    <source>
        <dbReference type="ARBA" id="ARBA00016392"/>
    </source>
</evidence>
<keyword evidence="18" id="KW-1185">Reference proteome</keyword>
<dbReference type="InterPro" id="IPR017384">
    <property type="entry name" value="NADH_Ub_cplx-1_asu_su-1"/>
</dbReference>
<protein>
    <recommendedName>
        <fullName evidence="4">NADH dehydrogenase [ubiquinone] 1 alpha subcomplex subunit 1</fullName>
    </recommendedName>
    <alternativeName>
        <fullName evidence="14">Complex I-MWFE</fullName>
    </alternativeName>
    <alternativeName>
        <fullName evidence="13">NADH-ubiquinone oxidoreductase MWFE subunit</fullName>
    </alternativeName>
</protein>
<evidence type="ECO:0000256" key="10">
    <source>
        <dbReference type="ARBA" id="ARBA00022989"/>
    </source>
</evidence>
<evidence type="ECO:0000256" key="12">
    <source>
        <dbReference type="ARBA" id="ARBA00023136"/>
    </source>
</evidence>
<dbReference type="PANTHER" id="PTHR17098:SF2">
    <property type="entry name" value="NADH DEHYDROGENASE [UBIQUINONE] 1 ALPHA SUBCOMPLEX SUBUNIT 1"/>
    <property type="match status" value="1"/>
</dbReference>
<organism evidence="17 18">
    <name type="scientific">Diabrotica balteata</name>
    <name type="common">Banded cucumber beetle</name>
    <dbReference type="NCBI Taxonomy" id="107213"/>
    <lineage>
        <taxon>Eukaryota</taxon>
        <taxon>Metazoa</taxon>
        <taxon>Ecdysozoa</taxon>
        <taxon>Arthropoda</taxon>
        <taxon>Hexapoda</taxon>
        <taxon>Insecta</taxon>
        <taxon>Pterygota</taxon>
        <taxon>Neoptera</taxon>
        <taxon>Endopterygota</taxon>
        <taxon>Coleoptera</taxon>
        <taxon>Polyphaga</taxon>
        <taxon>Cucujiformia</taxon>
        <taxon>Chrysomeloidea</taxon>
        <taxon>Chrysomelidae</taxon>
        <taxon>Galerucinae</taxon>
        <taxon>Diabroticina</taxon>
        <taxon>Diabroticites</taxon>
        <taxon>Diabrotica</taxon>
    </lineage>
</organism>
<evidence type="ECO:0000256" key="1">
    <source>
        <dbReference type="ARBA" id="ARBA00003195"/>
    </source>
</evidence>
<keyword evidence="6" id="KW-0679">Respiratory chain</keyword>
<sequence length="88" mass="10306">MWFEILPSLGIIVGALAFPHISSYYVNYILVGNMFRRNMESMEERLQYLRDRRLTNNPYKIQGLDAIPDESEETETVLKEQDSSDDKC</sequence>
<dbReference type="GO" id="GO:0005743">
    <property type="term" value="C:mitochondrial inner membrane"/>
    <property type="evidence" value="ECO:0007669"/>
    <property type="project" value="UniProtKB-SubCell"/>
</dbReference>
<evidence type="ECO:0000256" key="14">
    <source>
        <dbReference type="ARBA" id="ARBA00033255"/>
    </source>
</evidence>
<keyword evidence="8" id="KW-0999">Mitochondrion inner membrane</keyword>
<feature type="region of interest" description="Disordered" evidence="15">
    <location>
        <begin position="64"/>
        <end position="88"/>
    </location>
</feature>
<keyword evidence="12 16" id="KW-0472">Membrane</keyword>
<feature type="compositionally biased region" description="Basic and acidic residues" evidence="15">
    <location>
        <begin position="76"/>
        <end position="88"/>
    </location>
</feature>
<keyword evidence="5" id="KW-0813">Transport</keyword>
<gene>
    <name evidence="17" type="ORF">DIABBA_LOCUS7329</name>
</gene>
<keyword evidence="9" id="KW-0249">Electron transport</keyword>
<dbReference type="PANTHER" id="PTHR17098">
    <property type="entry name" value="NADH-UBIQUINONE OXIDOREDUCTASE MWFE SUBUNIT"/>
    <property type="match status" value="1"/>
</dbReference>
<comment type="function">
    <text evidence="1">Accessory subunit of the mitochondrial membrane respiratory chain NADH dehydrogenase (Complex I), that is believed not to be involved in catalysis. Complex I functions in the transfer of electrons from NADH to the respiratory chain. The immediate electron acceptor for the enzyme is believed to be ubiquinone.</text>
</comment>
<evidence type="ECO:0000256" key="5">
    <source>
        <dbReference type="ARBA" id="ARBA00022448"/>
    </source>
</evidence>
<comment type="subcellular location">
    <subcellularLocation>
        <location evidence="2">Mitochondrion inner membrane</location>
        <topology evidence="2">Single-pass membrane protein</topology>
        <orientation evidence="2">Matrix side</orientation>
    </subcellularLocation>
</comment>
<evidence type="ECO:0000256" key="15">
    <source>
        <dbReference type="SAM" id="MobiDB-lite"/>
    </source>
</evidence>
<keyword evidence="7 16" id="KW-0812">Transmembrane</keyword>
<dbReference type="OrthoDB" id="1920692at2759"/>
<evidence type="ECO:0000256" key="3">
    <source>
        <dbReference type="ARBA" id="ARBA00009960"/>
    </source>
</evidence>
<reference evidence="17" key="1">
    <citation type="submission" date="2022-01" db="EMBL/GenBank/DDBJ databases">
        <authorList>
            <person name="King R."/>
        </authorList>
    </citation>
    <scope>NUCLEOTIDE SEQUENCE</scope>
</reference>
<comment type="similarity">
    <text evidence="3">Belongs to the complex I NDUFA1 subunit family.</text>
</comment>
<evidence type="ECO:0000256" key="8">
    <source>
        <dbReference type="ARBA" id="ARBA00022792"/>
    </source>
</evidence>